<reference evidence="1" key="1">
    <citation type="submission" date="2023-05" db="EMBL/GenBank/DDBJ databases">
        <title>Nepenthes gracilis genome sequencing.</title>
        <authorList>
            <person name="Fukushima K."/>
        </authorList>
    </citation>
    <scope>NUCLEOTIDE SEQUENCE</scope>
    <source>
        <strain evidence="1">SING2019-196</strain>
    </source>
</reference>
<evidence type="ECO:0000313" key="2">
    <source>
        <dbReference type="Proteomes" id="UP001279734"/>
    </source>
</evidence>
<proteinExistence type="predicted"/>
<dbReference type="EMBL" id="BSYO01000004">
    <property type="protein sequence ID" value="GMH03923.1"/>
    <property type="molecule type" value="Genomic_DNA"/>
</dbReference>
<accession>A0AAD3S3S7</accession>
<dbReference type="AlphaFoldDB" id="A0AAD3S3S7"/>
<sequence>MILRPASHSRALPLYPGVISAKETATCKRIGDLLIDGLQDHRDPSGKKGSVARDIVVISTDLLLPVFGLRFSDRPAAVYSGSPRGFLVETVVIESYVLVDYCFRWICVASLDFLVFLI</sequence>
<evidence type="ECO:0000313" key="1">
    <source>
        <dbReference type="EMBL" id="GMH03923.1"/>
    </source>
</evidence>
<name>A0AAD3S3S7_NEPGR</name>
<comment type="caution">
    <text evidence="1">The sequence shown here is derived from an EMBL/GenBank/DDBJ whole genome shotgun (WGS) entry which is preliminary data.</text>
</comment>
<dbReference type="Proteomes" id="UP001279734">
    <property type="component" value="Unassembled WGS sequence"/>
</dbReference>
<keyword evidence="2" id="KW-1185">Reference proteome</keyword>
<protein>
    <submittedName>
        <fullName evidence="1">Uncharacterized protein</fullName>
    </submittedName>
</protein>
<organism evidence="1 2">
    <name type="scientific">Nepenthes gracilis</name>
    <name type="common">Slender pitcher plant</name>
    <dbReference type="NCBI Taxonomy" id="150966"/>
    <lineage>
        <taxon>Eukaryota</taxon>
        <taxon>Viridiplantae</taxon>
        <taxon>Streptophyta</taxon>
        <taxon>Embryophyta</taxon>
        <taxon>Tracheophyta</taxon>
        <taxon>Spermatophyta</taxon>
        <taxon>Magnoliopsida</taxon>
        <taxon>eudicotyledons</taxon>
        <taxon>Gunneridae</taxon>
        <taxon>Pentapetalae</taxon>
        <taxon>Caryophyllales</taxon>
        <taxon>Nepenthaceae</taxon>
        <taxon>Nepenthes</taxon>
    </lineage>
</organism>
<gene>
    <name evidence="1" type="ORF">Nepgr_005762</name>
</gene>